<feature type="domain" description="Microcystin LR degradation protein MlrC N-terminal" evidence="2">
    <location>
        <begin position="39"/>
        <end position="322"/>
    </location>
</feature>
<dbReference type="InterPro" id="IPR010799">
    <property type="entry name" value="MlrC_C"/>
</dbReference>
<evidence type="ECO:0000259" key="1">
    <source>
        <dbReference type="Pfam" id="PF07171"/>
    </source>
</evidence>
<organism evidence="3 4">
    <name type="scientific">Paenibacillus ginsengarvi</name>
    <dbReference type="NCBI Taxonomy" id="400777"/>
    <lineage>
        <taxon>Bacteria</taxon>
        <taxon>Bacillati</taxon>
        <taxon>Bacillota</taxon>
        <taxon>Bacilli</taxon>
        <taxon>Bacillales</taxon>
        <taxon>Paenibacillaceae</taxon>
        <taxon>Paenibacillus</taxon>
    </lineage>
</organism>
<feature type="domain" description="Microcystin LR degradation protein MlrC C-terminal" evidence="1">
    <location>
        <begin position="337"/>
        <end position="516"/>
    </location>
</feature>
<gene>
    <name evidence="3" type="ORF">D7M11_20910</name>
</gene>
<comment type="caution">
    <text evidence="3">The sequence shown here is derived from an EMBL/GenBank/DDBJ whole genome shotgun (WGS) entry which is preliminary data.</text>
</comment>
<dbReference type="InterPro" id="IPR015995">
    <property type="entry name" value="MlrC_N"/>
</dbReference>
<evidence type="ECO:0000313" key="3">
    <source>
        <dbReference type="EMBL" id="RKN79147.1"/>
    </source>
</evidence>
<keyword evidence="4" id="KW-1185">Reference proteome</keyword>
<dbReference type="AlphaFoldDB" id="A0A3B0C6E1"/>
<dbReference type="Proteomes" id="UP000282311">
    <property type="component" value="Unassembled WGS sequence"/>
</dbReference>
<dbReference type="InterPro" id="IPR009197">
    <property type="entry name" value="MlrC"/>
</dbReference>
<dbReference type="EMBL" id="RBAH01000016">
    <property type="protein sequence ID" value="RKN79147.1"/>
    <property type="molecule type" value="Genomic_DNA"/>
</dbReference>
<evidence type="ECO:0000259" key="2">
    <source>
        <dbReference type="Pfam" id="PF07364"/>
    </source>
</evidence>
<reference evidence="3 4" key="1">
    <citation type="journal article" date="2007" name="Int. J. Syst. Evol. Microbiol.">
        <title>Paenibacillus ginsengarvi sp. nov., isolated from soil from ginseng cultivation.</title>
        <authorList>
            <person name="Yoon M.H."/>
            <person name="Ten L.N."/>
            <person name="Im W.T."/>
        </authorList>
    </citation>
    <scope>NUCLEOTIDE SEQUENCE [LARGE SCALE GENOMIC DNA]</scope>
    <source>
        <strain evidence="3 4">KCTC 13059</strain>
    </source>
</reference>
<dbReference type="Pfam" id="PF07364">
    <property type="entry name" value="DUF1485"/>
    <property type="match status" value="1"/>
</dbReference>
<evidence type="ECO:0000313" key="4">
    <source>
        <dbReference type="Proteomes" id="UP000282311"/>
    </source>
</evidence>
<proteinExistence type="predicted"/>
<protein>
    <submittedName>
        <fullName evidence="3">M81 family peptidase</fullName>
    </submittedName>
</protein>
<accession>A0A3B0C6E1</accession>
<name>A0A3B0C6E1_9BACL</name>
<dbReference type="Pfam" id="PF07171">
    <property type="entry name" value="MlrC_C"/>
    <property type="match status" value="1"/>
</dbReference>
<sequence length="528" mass="57476">MEAAGAGAQRRARPVYKASAAGTRGCFHERVREENGMNIIIGGLLQESNTFSEASSAMRDFEQYYFRTGSQLLEPQKAENELAGFIKAAADHPEMTLLPTVFAQAVSSGKIPRRTFDELKRLLAERLAGLPACDGVLFTLHGAWVAEDNDDADGEIVELLRLHVGPDVPIVITLDSHANVTRKLVETVDGIVGYRTFPHTDYVPTGYRAAELLRRIVRGEAKPHIRLCKVPMIVPAERHETARGPMAELWEEALAGEREGRCAMTSLFLVQPWLDIAEMGCSVVVMDDDPAKAEEEAGRLAASMWSKRKQFDIRLYGVEEMVVMLEEQRGRGGPVVVSDSADSPGAGSPGDSNFVLRELLRLKTHHRWNCLLSIVDPGAARAAAEAGEGRTVRLQVGHSVSRAYGEPLAIEGVVAKVGSGKFRFGGGTVAGLEANMGRCAVVQIGTVSVLLMENATFTGDPAMYRSVGLEPADADLVLVKSAAQFRAEYELLTDRIYILDTPGASTANLTGLPFRHIPRPMYPFDSFD</sequence>
<dbReference type="PIRSF" id="PIRSF012702">
    <property type="entry name" value="UCP012702"/>
    <property type="match status" value="1"/>
</dbReference>